<evidence type="ECO:0000259" key="2">
    <source>
        <dbReference type="Pfam" id="PF04575"/>
    </source>
</evidence>
<keyword evidence="1" id="KW-0812">Transmembrane</keyword>
<dbReference type="InterPro" id="IPR007655">
    <property type="entry name" value="Slam_C"/>
</dbReference>
<evidence type="ECO:0000313" key="3">
    <source>
        <dbReference type="EMBL" id="KGM50094.1"/>
    </source>
</evidence>
<accession>A0A0A0EI57</accession>
<organism evidence="3 4">
    <name type="scientific">Pseudooceanicola atlanticus</name>
    <dbReference type="NCBI Taxonomy" id="1461694"/>
    <lineage>
        <taxon>Bacteria</taxon>
        <taxon>Pseudomonadati</taxon>
        <taxon>Pseudomonadota</taxon>
        <taxon>Alphaproteobacteria</taxon>
        <taxon>Rhodobacterales</taxon>
        <taxon>Paracoccaceae</taxon>
        <taxon>Pseudooceanicola</taxon>
    </lineage>
</organism>
<evidence type="ECO:0000313" key="4">
    <source>
        <dbReference type="Proteomes" id="UP000030004"/>
    </source>
</evidence>
<gene>
    <name evidence="3" type="ORF">ATO9_00875</name>
</gene>
<keyword evidence="1" id="KW-1133">Transmembrane helix</keyword>
<dbReference type="SUPFAM" id="SSF48452">
    <property type="entry name" value="TPR-like"/>
    <property type="match status" value="1"/>
</dbReference>
<comment type="caution">
    <text evidence="3">The sequence shown here is derived from an EMBL/GenBank/DDBJ whole genome shotgun (WGS) entry which is preliminary data.</text>
</comment>
<dbReference type="Pfam" id="PF04575">
    <property type="entry name" value="SlipAM"/>
    <property type="match status" value="1"/>
</dbReference>
<dbReference type="STRING" id="1461694.ATO9_00875"/>
<feature type="transmembrane region" description="Helical" evidence="1">
    <location>
        <begin position="20"/>
        <end position="39"/>
    </location>
</feature>
<dbReference type="Gene3D" id="1.25.40.10">
    <property type="entry name" value="Tetratricopeptide repeat domain"/>
    <property type="match status" value="1"/>
</dbReference>
<keyword evidence="4" id="KW-1185">Reference proteome</keyword>
<protein>
    <recommendedName>
        <fullName evidence="2">Surface lipoprotein assembly modifier C-terminal domain-containing protein</fullName>
    </recommendedName>
</protein>
<name>A0A0A0EI57_9RHOB</name>
<dbReference type="AlphaFoldDB" id="A0A0A0EI57"/>
<dbReference type="EMBL" id="AQQX01000001">
    <property type="protein sequence ID" value="KGM50094.1"/>
    <property type="molecule type" value="Genomic_DNA"/>
</dbReference>
<dbReference type="InterPro" id="IPR011990">
    <property type="entry name" value="TPR-like_helical_dom_sf"/>
</dbReference>
<dbReference type="Proteomes" id="UP000030004">
    <property type="component" value="Unassembled WGS sequence"/>
</dbReference>
<evidence type="ECO:0000256" key="1">
    <source>
        <dbReference type="SAM" id="Phobius"/>
    </source>
</evidence>
<proteinExistence type="predicted"/>
<feature type="domain" description="Surface lipoprotein assembly modifier C-terminal" evidence="2">
    <location>
        <begin position="182"/>
        <end position="465"/>
    </location>
</feature>
<dbReference type="OrthoDB" id="7815280at2"/>
<reference evidence="3 4" key="1">
    <citation type="journal article" date="2015" name="Antonie Van Leeuwenhoek">
        <title>Pseudooceanicola atlanticus gen. nov. sp. nov., isolated from surface seawater of the Atlantic Ocean and reclassification of Oceanicola batsensis, Oceanicola marinus, Oceanicola nitratireducens, Oceanicola nanhaiensis, Oceanicola antarcticus and Oceanicola flagellatus, as Pseudooceanicola batsensis comb. nov., Pseudooceanicola marinus comb. nov., Pseudooceanicola nitratireducens comb. nov., Pseudooceanicola nanhaiensis comb. nov., Pseudooceanicola antarcticus comb. nov., and Pseudooceanicola flagellatus comb. nov.</title>
        <authorList>
            <person name="Lai Q."/>
            <person name="Li G."/>
            <person name="Liu X."/>
            <person name="Du Y."/>
            <person name="Sun F."/>
            <person name="Shao Z."/>
        </authorList>
    </citation>
    <scope>NUCLEOTIDE SEQUENCE [LARGE SCALE GENOMIC DNA]</scope>
    <source>
        <strain evidence="3 4">22II-s11g</strain>
    </source>
</reference>
<keyword evidence="1" id="KW-0472">Membrane</keyword>
<dbReference type="Pfam" id="PF13432">
    <property type="entry name" value="TPR_16"/>
    <property type="match status" value="1"/>
</dbReference>
<dbReference type="RefSeq" id="WP_043743814.1">
    <property type="nucleotide sequence ID" value="NZ_AQQX01000001.1"/>
</dbReference>
<dbReference type="eggNOG" id="COG3118">
    <property type="taxonomic scope" value="Bacteria"/>
</dbReference>
<sequence>MTNTFDKFPGRGSQRSLGRWLFLFIGLFGLMTPVGPVWSDTALRPPQPRAMAETVSSQANPADHAIALVSQGRMQDALAVLLAWQPTTPADLERKLWSEAVLLRQLGRRDDALPRLEALVASRPDVPRFRIALGEVLTETGQTDRARLHFSEGLAGARSEADRLRAEEGLSALGTDRPLSGYFGFSLVPSTNAAQATSATTFRGPFGLVRINPNSRKRSAMGVQLDGGVSYAPRIGPRSRLRFGLSSTVELFDGNAPDDLRMRAEIALVHDLSQRTQVEAGVTYSARWIDNKPYSKGPGLTFGLTTMPTNRDRLQVFAVAEQLDHDSAPGLDGTRALGVLSYAHALSPQFSVRGLLRLERNDAAQASAAFSAWDAGLGATYLFRGGLRIGMDVTWREAQFDGPSFVFGATRRDEQLSATLRMSHSQINFAGFAPELEVSHTRRNSNIFVYSFDELSARVGLIKQF</sequence>